<accession>A0A8S5QM26</accession>
<dbReference type="Pfam" id="PF06725">
    <property type="entry name" value="3D"/>
    <property type="match status" value="1"/>
</dbReference>
<dbReference type="SUPFAM" id="SSF50685">
    <property type="entry name" value="Barwin-like endoglucanases"/>
    <property type="match status" value="1"/>
</dbReference>
<dbReference type="GO" id="GO:0019867">
    <property type="term" value="C:outer membrane"/>
    <property type="evidence" value="ECO:0007669"/>
    <property type="project" value="InterPro"/>
</dbReference>
<dbReference type="CDD" id="cd14667">
    <property type="entry name" value="3D_containing_proteins"/>
    <property type="match status" value="1"/>
</dbReference>
<dbReference type="GO" id="GO:0009254">
    <property type="term" value="P:peptidoglycan turnover"/>
    <property type="evidence" value="ECO:0007669"/>
    <property type="project" value="InterPro"/>
</dbReference>
<evidence type="ECO:0000259" key="1">
    <source>
        <dbReference type="Pfam" id="PF06725"/>
    </source>
</evidence>
<reference evidence="2" key="1">
    <citation type="journal article" date="2021" name="Proc. Natl. Acad. Sci. U.S.A.">
        <title>A Catalog of Tens of Thousands of Viruses from Human Metagenomes Reveals Hidden Associations with Chronic Diseases.</title>
        <authorList>
            <person name="Tisza M.J."/>
            <person name="Buck C.B."/>
        </authorList>
    </citation>
    <scope>NUCLEOTIDE SEQUENCE</scope>
    <source>
        <strain evidence="2">CtVCm11</strain>
    </source>
</reference>
<organism evidence="2">
    <name type="scientific">Siphoviridae sp. ctVCm11</name>
    <dbReference type="NCBI Taxonomy" id="2826358"/>
    <lineage>
        <taxon>Viruses</taxon>
        <taxon>Duplodnaviria</taxon>
        <taxon>Heunggongvirae</taxon>
        <taxon>Uroviricota</taxon>
        <taxon>Caudoviricetes</taxon>
    </lineage>
</organism>
<dbReference type="Gene3D" id="2.40.40.10">
    <property type="entry name" value="RlpA-like domain"/>
    <property type="match status" value="1"/>
</dbReference>
<name>A0A8S5QM26_9CAUD</name>
<dbReference type="EMBL" id="BK015688">
    <property type="protein sequence ID" value="DAE19843.1"/>
    <property type="molecule type" value="Genomic_DNA"/>
</dbReference>
<feature type="domain" description="3D" evidence="1">
    <location>
        <begin position="110"/>
        <end position="170"/>
    </location>
</feature>
<dbReference type="InterPro" id="IPR059180">
    <property type="entry name" value="3D_YorM"/>
</dbReference>
<sequence length="177" mass="19148">MMRRHDKRTREQRKADESALIAAACLGTTILLIVISILATSAQAVDAEPEEAFIVEEYDPAWDIPATESAVCNDVFLGEFTLTAYCPGRCCCGKWASGYTATGMLATEGRTIAVDPKLIPYGAHVLLIWPDGTQHSYIAEDCGGGINGNHIDVFFSDHQAARVFGVQSSMVYLEAEG</sequence>
<dbReference type="InterPro" id="IPR010611">
    <property type="entry name" value="3D_dom"/>
</dbReference>
<dbReference type="InterPro" id="IPR036908">
    <property type="entry name" value="RlpA-like_sf"/>
</dbReference>
<evidence type="ECO:0000313" key="2">
    <source>
        <dbReference type="EMBL" id="DAE19843.1"/>
    </source>
</evidence>
<protein>
    <submittedName>
        <fullName evidence="2">Lytic transglycosylase</fullName>
    </submittedName>
</protein>
<dbReference type="GO" id="GO:0004553">
    <property type="term" value="F:hydrolase activity, hydrolyzing O-glycosyl compounds"/>
    <property type="evidence" value="ECO:0007669"/>
    <property type="project" value="InterPro"/>
</dbReference>
<proteinExistence type="predicted"/>